<gene>
    <name evidence="2" type="ORF">O6R05_02870</name>
</gene>
<dbReference type="Pfam" id="PF07728">
    <property type="entry name" value="AAA_5"/>
    <property type="match status" value="1"/>
</dbReference>
<dbReference type="InterPro" id="IPR027417">
    <property type="entry name" value="P-loop_NTPase"/>
</dbReference>
<reference evidence="2 3" key="1">
    <citation type="submission" date="2023-01" db="EMBL/GenBank/DDBJ databases">
        <authorList>
            <person name="Lee S.H."/>
            <person name="Jung H.S."/>
            <person name="Yun J.U."/>
        </authorList>
    </citation>
    <scope>NUCLEOTIDE SEQUENCE [LARGE SCALE GENOMIC DNA]</scope>
    <source>
        <strain evidence="2 3">CBA3646</strain>
    </source>
</reference>
<protein>
    <submittedName>
        <fullName evidence="2">MoxR family ATPase</fullName>
    </submittedName>
</protein>
<accession>A0ABY7QX44</accession>
<keyword evidence="3" id="KW-1185">Reference proteome</keyword>
<proteinExistence type="predicted"/>
<organism evidence="2 3">
    <name type="scientific">Peptoniphilus equinus</name>
    <dbReference type="NCBI Taxonomy" id="3016343"/>
    <lineage>
        <taxon>Bacteria</taxon>
        <taxon>Bacillati</taxon>
        <taxon>Bacillota</taxon>
        <taxon>Tissierellia</taxon>
        <taxon>Tissierellales</taxon>
        <taxon>Peptoniphilaceae</taxon>
        <taxon>Peptoniphilus</taxon>
    </lineage>
</organism>
<sequence>MNLFESLRQQGVDPQLLDGITQFRNTYLPEADDRIPEVRFTYYGKEVWEKAIAGILGGNHLLLSGPKATGKNVLSENLATLFGRPLWTISLNVNTDAASLIGSDTFKGGEVTLKKGPVYACGEAGGFGVFDEINMAKNEALSVVHSALDYRRILDVSGYGKLKLHPATRFIGTMNHGYIGTRDLNEALVSRFMVIHMPTITKENLELILKEKTRLNDEYIQRFSQFFLDIEKKSLNAEISSKAIDLRGLLNAIGLMEVGLPMVSAMEMGIMDKTFDSYEKELVMDVYATLFSKSLTAQDLFHA</sequence>
<dbReference type="EMBL" id="CP115667">
    <property type="protein sequence ID" value="WBW50503.1"/>
    <property type="molecule type" value="Genomic_DNA"/>
</dbReference>
<evidence type="ECO:0000313" key="2">
    <source>
        <dbReference type="EMBL" id="WBW50503.1"/>
    </source>
</evidence>
<dbReference type="SUPFAM" id="SSF52540">
    <property type="entry name" value="P-loop containing nucleoside triphosphate hydrolases"/>
    <property type="match status" value="1"/>
</dbReference>
<dbReference type="InterPro" id="IPR011704">
    <property type="entry name" value="ATPase_dyneun-rel_AAA"/>
</dbReference>
<feature type="domain" description="ATPase dynein-related AAA" evidence="1">
    <location>
        <begin position="60"/>
        <end position="192"/>
    </location>
</feature>
<evidence type="ECO:0000259" key="1">
    <source>
        <dbReference type="Pfam" id="PF07728"/>
    </source>
</evidence>
<dbReference type="PANTHER" id="PTHR42759">
    <property type="entry name" value="MOXR FAMILY PROTEIN"/>
    <property type="match status" value="1"/>
</dbReference>
<evidence type="ECO:0000313" key="3">
    <source>
        <dbReference type="Proteomes" id="UP001210339"/>
    </source>
</evidence>
<dbReference type="Proteomes" id="UP001210339">
    <property type="component" value="Chromosome"/>
</dbReference>
<dbReference type="RefSeq" id="WP_271192035.1">
    <property type="nucleotide sequence ID" value="NZ_CP115667.1"/>
</dbReference>
<dbReference type="InterPro" id="IPR050764">
    <property type="entry name" value="CbbQ/NirQ/NorQ/GpvN"/>
</dbReference>
<dbReference type="Gene3D" id="3.40.50.300">
    <property type="entry name" value="P-loop containing nucleotide triphosphate hydrolases"/>
    <property type="match status" value="1"/>
</dbReference>
<name>A0ABY7QX44_9FIRM</name>
<dbReference type="PANTHER" id="PTHR42759:SF1">
    <property type="entry name" value="MAGNESIUM-CHELATASE SUBUNIT CHLD"/>
    <property type="match status" value="1"/>
</dbReference>